<dbReference type="EMBL" id="JAVIDL010000005">
    <property type="protein sequence ID" value="MDQ8934835.1"/>
    <property type="molecule type" value="Genomic_DNA"/>
</dbReference>
<gene>
    <name evidence="1" type="ORF">RFH47_03685</name>
</gene>
<sequence length="137" mass="16194">MNTIRFIVAFLFFNEMAFSQPAVDRYDDNLGDVYLIPLNVDLLTSVSVFSIEKKAWCYGGISKKEFEKHLKLTEKKYAEGGMRVKINFFEKSYFIDYQGVVSGFDTYYEIKNYDDFYNEIKFLKCPMKITGNYYDLM</sequence>
<evidence type="ECO:0000313" key="2">
    <source>
        <dbReference type="Proteomes" id="UP001243844"/>
    </source>
</evidence>
<organism evidence="1 2">
    <name type="scientific">Acinetobacter rudis</name>
    <dbReference type="NCBI Taxonomy" id="632955"/>
    <lineage>
        <taxon>Bacteria</taxon>
        <taxon>Pseudomonadati</taxon>
        <taxon>Pseudomonadota</taxon>
        <taxon>Gammaproteobacteria</taxon>
        <taxon>Moraxellales</taxon>
        <taxon>Moraxellaceae</taxon>
        <taxon>Acinetobacter</taxon>
    </lineage>
</organism>
<protein>
    <submittedName>
        <fullName evidence="1">Uncharacterized protein</fullName>
    </submittedName>
</protein>
<dbReference type="AlphaFoldDB" id="A0AAW8J541"/>
<dbReference type="RefSeq" id="WP_308975304.1">
    <property type="nucleotide sequence ID" value="NZ_JAVIDL010000005.1"/>
</dbReference>
<reference evidence="1" key="1">
    <citation type="submission" date="2023-08" db="EMBL/GenBank/DDBJ databases">
        <title>Emergence of clinically-relevant ST2 carbapenem-resistant Acinetobacter baumannii strains in hospital sewages in Zhejiang, East of China.</title>
        <authorList>
            <person name="Kaichao C."/>
            <person name="Zhang R."/>
        </authorList>
    </citation>
    <scope>NUCLEOTIDE SEQUENCE</scope>
    <source>
        <strain evidence="1">M-RB-37</strain>
    </source>
</reference>
<evidence type="ECO:0000313" key="1">
    <source>
        <dbReference type="EMBL" id="MDQ8934835.1"/>
    </source>
</evidence>
<comment type="caution">
    <text evidence="1">The sequence shown here is derived from an EMBL/GenBank/DDBJ whole genome shotgun (WGS) entry which is preliminary data.</text>
</comment>
<proteinExistence type="predicted"/>
<accession>A0AAW8J541</accession>
<dbReference type="Proteomes" id="UP001243844">
    <property type="component" value="Unassembled WGS sequence"/>
</dbReference>
<name>A0AAW8J541_9GAMM</name>